<dbReference type="GO" id="GO:0005829">
    <property type="term" value="C:cytosol"/>
    <property type="evidence" value="ECO:0007669"/>
    <property type="project" value="TreeGrafter"/>
</dbReference>
<dbReference type="GO" id="GO:0030527">
    <property type="term" value="F:structural constituent of chromatin"/>
    <property type="evidence" value="ECO:0007669"/>
    <property type="project" value="InterPro"/>
</dbReference>
<dbReference type="GO" id="GO:0046983">
    <property type="term" value="F:protein dimerization activity"/>
    <property type="evidence" value="ECO:0007669"/>
    <property type="project" value="InterPro"/>
</dbReference>
<sequence length="132" mass="15500">MSEFIRIITHARRFKSAVKDLGIEQLEEIKNKLDKIMEDRLEEEAEEEKKNAERIAKINKYKEMLEADGIGLSELQEAEAGNIRKRTPRKPKYEIWNESGERITWTGQGRMPNIFKARLEEGESMDTFLIED</sequence>
<name>A0A1H0LZQ2_9BACT</name>
<dbReference type="InterPro" id="IPR037150">
    <property type="entry name" value="H-NS_C_dom_sf"/>
</dbReference>
<evidence type="ECO:0000256" key="4">
    <source>
        <dbReference type="ARBA" id="ARBA00023125"/>
    </source>
</evidence>
<dbReference type="EMBL" id="FNJI01000005">
    <property type="protein sequence ID" value="SDO73702.1"/>
    <property type="molecule type" value="Genomic_DNA"/>
</dbReference>
<keyword evidence="3" id="KW-0963">Cytoplasm</keyword>
<dbReference type="GO" id="GO:0003681">
    <property type="term" value="F:bent DNA binding"/>
    <property type="evidence" value="ECO:0007669"/>
    <property type="project" value="TreeGrafter"/>
</dbReference>
<dbReference type="PANTHER" id="PTHR38097">
    <property type="match status" value="1"/>
</dbReference>
<dbReference type="InterPro" id="IPR001801">
    <property type="entry name" value="Histone_HNS"/>
</dbReference>
<dbReference type="SUPFAM" id="SSF81273">
    <property type="entry name" value="H-NS histone-like proteins"/>
    <property type="match status" value="2"/>
</dbReference>
<reference evidence="8 9" key="1">
    <citation type="submission" date="2016-10" db="EMBL/GenBank/DDBJ databases">
        <authorList>
            <person name="de Groot N.N."/>
        </authorList>
    </citation>
    <scope>NUCLEOTIDE SEQUENCE [LARGE SCALE GENOMIC DNA]</scope>
    <source>
        <strain evidence="8 9">DSM 12130</strain>
    </source>
</reference>
<dbReference type="PANTHER" id="PTHR38097:SF2">
    <property type="entry name" value="DNA-BINDING PROTEIN STPA"/>
    <property type="match status" value="1"/>
</dbReference>
<accession>A0A1H0LZQ2</accession>
<keyword evidence="6" id="KW-0175">Coiled coil</keyword>
<organism evidence="8 9">
    <name type="scientific">Desulforhopalus singaporensis</name>
    <dbReference type="NCBI Taxonomy" id="91360"/>
    <lineage>
        <taxon>Bacteria</taxon>
        <taxon>Pseudomonadati</taxon>
        <taxon>Thermodesulfobacteriota</taxon>
        <taxon>Desulfobulbia</taxon>
        <taxon>Desulfobulbales</taxon>
        <taxon>Desulfocapsaceae</taxon>
        <taxon>Desulforhopalus</taxon>
    </lineage>
</organism>
<dbReference type="Pfam" id="PF00816">
    <property type="entry name" value="Histone_HNS"/>
    <property type="match status" value="1"/>
</dbReference>
<dbReference type="GO" id="GO:0032993">
    <property type="term" value="C:protein-DNA complex"/>
    <property type="evidence" value="ECO:0007669"/>
    <property type="project" value="TreeGrafter"/>
</dbReference>
<dbReference type="Gene3D" id="1.10.287.1050">
    <property type="entry name" value="H-NS histone-like proteins"/>
    <property type="match status" value="1"/>
</dbReference>
<dbReference type="Proteomes" id="UP000199073">
    <property type="component" value="Unassembled WGS sequence"/>
</dbReference>
<evidence type="ECO:0000256" key="6">
    <source>
        <dbReference type="SAM" id="Coils"/>
    </source>
</evidence>
<dbReference type="GO" id="GO:0003680">
    <property type="term" value="F:minor groove of adenine-thymine-rich DNA binding"/>
    <property type="evidence" value="ECO:0007669"/>
    <property type="project" value="TreeGrafter"/>
</dbReference>
<evidence type="ECO:0000313" key="8">
    <source>
        <dbReference type="EMBL" id="SDO73702.1"/>
    </source>
</evidence>
<dbReference type="InterPro" id="IPR054180">
    <property type="entry name" value="H-NS-like_N"/>
</dbReference>
<dbReference type="RefSeq" id="WP_092220244.1">
    <property type="nucleotide sequence ID" value="NZ_FNJI01000005.1"/>
</dbReference>
<evidence type="ECO:0000259" key="7">
    <source>
        <dbReference type="SMART" id="SM00528"/>
    </source>
</evidence>
<dbReference type="Gene3D" id="4.10.430.10">
    <property type="entry name" value="Histone-like protein H-NS, C-terminal domain"/>
    <property type="match status" value="1"/>
</dbReference>
<dbReference type="OrthoDB" id="5297879at2"/>
<feature type="domain" description="DNA-binding protein H-NS-like C-terminal" evidence="7">
    <location>
        <begin position="83"/>
        <end position="130"/>
    </location>
</feature>
<evidence type="ECO:0000256" key="2">
    <source>
        <dbReference type="ARBA" id="ARBA00010610"/>
    </source>
</evidence>
<evidence type="ECO:0000256" key="3">
    <source>
        <dbReference type="ARBA" id="ARBA00022490"/>
    </source>
</evidence>
<comment type="similarity">
    <text evidence="2 5">Belongs to the histone-like protein H-NS family.</text>
</comment>
<dbReference type="PIRSF" id="PIRSF002096">
    <property type="entry name" value="HnS"/>
    <property type="match status" value="1"/>
</dbReference>
<protein>
    <recommendedName>
        <fullName evidence="5">DNA-binding protein</fullName>
    </recommendedName>
</protein>
<dbReference type="STRING" id="91360.SAMN05660330_00924"/>
<evidence type="ECO:0000256" key="1">
    <source>
        <dbReference type="ARBA" id="ARBA00004453"/>
    </source>
</evidence>
<dbReference type="GO" id="GO:0009295">
    <property type="term" value="C:nucleoid"/>
    <property type="evidence" value="ECO:0007669"/>
    <property type="project" value="UniProtKB-SubCell"/>
</dbReference>
<feature type="coiled-coil region" evidence="6">
    <location>
        <begin position="23"/>
        <end position="58"/>
    </location>
</feature>
<dbReference type="InterPro" id="IPR027454">
    <property type="entry name" value="Histone_HNS_N"/>
</dbReference>
<keyword evidence="9" id="KW-1185">Reference proteome</keyword>
<dbReference type="InterPro" id="IPR027444">
    <property type="entry name" value="H-NS_C_dom"/>
</dbReference>
<dbReference type="SMART" id="SM00528">
    <property type="entry name" value="HNS"/>
    <property type="match status" value="1"/>
</dbReference>
<dbReference type="AlphaFoldDB" id="A0A1H0LZQ2"/>
<dbReference type="Pfam" id="PF22470">
    <property type="entry name" value="Histone_HNS_N"/>
    <property type="match status" value="1"/>
</dbReference>
<evidence type="ECO:0000313" key="9">
    <source>
        <dbReference type="Proteomes" id="UP000199073"/>
    </source>
</evidence>
<dbReference type="GO" id="GO:0000976">
    <property type="term" value="F:transcription cis-regulatory region binding"/>
    <property type="evidence" value="ECO:0007669"/>
    <property type="project" value="TreeGrafter"/>
</dbReference>
<gene>
    <name evidence="8" type="ORF">SAMN05660330_00924</name>
</gene>
<dbReference type="GO" id="GO:0001217">
    <property type="term" value="F:DNA-binding transcription repressor activity"/>
    <property type="evidence" value="ECO:0007669"/>
    <property type="project" value="TreeGrafter"/>
</dbReference>
<comment type="subcellular location">
    <subcellularLocation>
        <location evidence="1">Cytoplasm</location>
        <location evidence="1">Nucleoid</location>
    </subcellularLocation>
</comment>
<proteinExistence type="inferred from homology"/>
<keyword evidence="4 5" id="KW-0238">DNA-binding</keyword>
<evidence type="ECO:0000256" key="5">
    <source>
        <dbReference type="PIRNR" id="PIRNR002096"/>
    </source>
</evidence>